<dbReference type="Gene3D" id="3.40.50.300">
    <property type="entry name" value="P-loop containing nucleotide triphosphate hydrolases"/>
    <property type="match status" value="2"/>
</dbReference>
<dbReference type="Pfam" id="PF12848">
    <property type="entry name" value="ABC_tran_Xtn"/>
    <property type="match status" value="1"/>
</dbReference>
<dbReference type="SUPFAM" id="SSF52540">
    <property type="entry name" value="P-loop containing nucleoside triphosphate hydrolases"/>
    <property type="match status" value="2"/>
</dbReference>
<dbReference type="InterPro" id="IPR003439">
    <property type="entry name" value="ABC_transporter-like_ATP-bd"/>
</dbReference>
<dbReference type="RefSeq" id="WP_405338563.1">
    <property type="nucleotide sequence ID" value="NZ_JBANFI010000003.1"/>
</dbReference>
<protein>
    <submittedName>
        <fullName evidence="5">ABC-F family ATPase</fullName>
    </submittedName>
</protein>
<keyword evidence="6" id="KW-1185">Reference proteome</keyword>
<evidence type="ECO:0000256" key="3">
    <source>
        <dbReference type="ARBA" id="ARBA00022840"/>
    </source>
</evidence>
<evidence type="ECO:0000256" key="1">
    <source>
        <dbReference type="ARBA" id="ARBA00022737"/>
    </source>
</evidence>
<dbReference type="PROSITE" id="PS50893">
    <property type="entry name" value="ABC_TRANSPORTER_2"/>
    <property type="match status" value="2"/>
</dbReference>
<dbReference type="PANTHER" id="PTHR19211:SF96">
    <property type="entry name" value="ATP-BINDING PROTEIN YBIT-RELATED"/>
    <property type="match status" value="1"/>
</dbReference>
<evidence type="ECO:0000259" key="4">
    <source>
        <dbReference type="PROSITE" id="PS50893"/>
    </source>
</evidence>
<organism evidence="5 6">
    <name type="scientific">Marinospirillum alkalitolerans</name>
    <dbReference type="NCBI Taxonomy" id="3123374"/>
    <lineage>
        <taxon>Bacteria</taxon>
        <taxon>Pseudomonadati</taxon>
        <taxon>Pseudomonadota</taxon>
        <taxon>Gammaproteobacteria</taxon>
        <taxon>Oceanospirillales</taxon>
        <taxon>Oceanospirillaceae</taxon>
        <taxon>Marinospirillum</taxon>
    </lineage>
</organism>
<dbReference type="CDD" id="cd03221">
    <property type="entry name" value="ABCF_EF-3"/>
    <property type="match status" value="2"/>
</dbReference>
<dbReference type="InterPro" id="IPR032781">
    <property type="entry name" value="ABC_tran_Xtn"/>
</dbReference>
<name>A0ABW8PWI6_9GAMM</name>
<proteinExistence type="predicted"/>
<evidence type="ECO:0000313" key="6">
    <source>
        <dbReference type="Proteomes" id="UP001621714"/>
    </source>
</evidence>
<accession>A0ABW8PWI6</accession>
<feature type="domain" description="ABC transporter" evidence="4">
    <location>
        <begin position="2"/>
        <end position="252"/>
    </location>
</feature>
<keyword evidence="1" id="KW-0677">Repeat</keyword>
<dbReference type="PANTHER" id="PTHR19211">
    <property type="entry name" value="ATP-BINDING TRANSPORT PROTEIN-RELATED"/>
    <property type="match status" value="1"/>
</dbReference>
<comment type="caution">
    <text evidence="5">The sequence shown here is derived from an EMBL/GenBank/DDBJ whole genome shotgun (WGS) entry which is preliminary data.</text>
</comment>
<dbReference type="NCBIfam" id="NF011646">
    <property type="entry name" value="PRK15064.1"/>
    <property type="match status" value="1"/>
</dbReference>
<dbReference type="InterPro" id="IPR027417">
    <property type="entry name" value="P-loop_NTPase"/>
</dbReference>
<dbReference type="EMBL" id="JBANFI010000003">
    <property type="protein sequence ID" value="MFK7160650.1"/>
    <property type="molecule type" value="Genomic_DNA"/>
</dbReference>
<dbReference type="Proteomes" id="UP001621714">
    <property type="component" value="Unassembled WGS sequence"/>
</dbReference>
<dbReference type="SMART" id="SM00382">
    <property type="entry name" value="AAA"/>
    <property type="match status" value="2"/>
</dbReference>
<sequence length="529" mass="59222">MLTTANITMQFGAKPLFENVSVKFGNGNRYGLIGANGSGKSTFMKILGGDLEPSAGNVSKEPNERLGKLRQDQFAYEQFSVIDTVIMGHEELWTIKAERDAIYAKAEMSEEDGIRAGELEGEFAELDGYTAESRAGELLIGVGIPVEQHYGPMSEIAPGFKLRVLLAQALFSDPEILLLDEPTNNLDINTIRWLEGVLNQRNSTMVIISHDRHFLNSVCTHMADLDYGELRLYHGNYDEYMTASTQAREQMQADNAKKKAQIADLKAFVSRFSANASKSKQATSRAKQIDKIQLAEIKPSSRQSPFIRFEQEKKLHRTALEVEGLSQSFDEELFRGFNLQVNVGERIAIIGPNGIGKSTLLKCLVGDLEPSSGKVKWSENANIGYYAQDHAHEFEQNKTLYDWMAYWGQEKDDEQVIRGTLGRLLFSQKDIDKSVKVISGGEQGRMLFGKLMLQRPNILVMDEPTNHLDMESIESLNLALENYAGTLLFVSHDREFVSTLATRIIELTPTGIVDFSGSYEDYLRSQEGN</sequence>
<dbReference type="InterPro" id="IPR003593">
    <property type="entry name" value="AAA+_ATPase"/>
</dbReference>
<feature type="domain" description="ABC transporter" evidence="4">
    <location>
        <begin position="307"/>
        <end position="525"/>
    </location>
</feature>
<keyword evidence="2" id="KW-0547">Nucleotide-binding</keyword>
<dbReference type="Pfam" id="PF00005">
    <property type="entry name" value="ABC_tran"/>
    <property type="match status" value="2"/>
</dbReference>
<keyword evidence="3" id="KW-0067">ATP-binding</keyword>
<evidence type="ECO:0000256" key="2">
    <source>
        <dbReference type="ARBA" id="ARBA00022741"/>
    </source>
</evidence>
<dbReference type="InterPro" id="IPR050611">
    <property type="entry name" value="ABCF"/>
</dbReference>
<gene>
    <name evidence="5" type="ORF">V6U78_06330</name>
</gene>
<reference evidence="5 6" key="1">
    <citation type="submission" date="2024-02" db="EMBL/GenBank/DDBJ databases">
        <title>Marinospirillum sp. MEB 164 isolated from Lonar lake sediment.</title>
        <authorList>
            <person name="Joshi A."/>
            <person name="Thite S."/>
        </authorList>
    </citation>
    <scope>NUCLEOTIDE SEQUENCE [LARGE SCALE GENOMIC DNA]</scope>
    <source>
        <strain evidence="5 6">MEB164</strain>
    </source>
</reference>
<evidence type="ECO:0000313" key="5">
    <source>
        <dbReference type="EMBL" id="MFK7160650.1"/>
    </source>
</evidence>